<reference evidence="6 7" key="1">
    <citation type="journal article" date="2018" name="Mol. Plant">
        <title>The genome of Artemisia annua provides insight into the evolution of Asteraceae family and artemisinin biosynthesis.</title>
        <authorList>
            <person name="Shen Q."/>
            <person name="Zhang L."/>
            <person name="Liao Z."/>
            <person name="Wang S."/>
            <person name="Yan T."/>
            <person name="Shi P."/>
            <person name="Liu M."/>
            <person name="Fu X."/>
            <person name="Pan Q."/>
            <person name="Wang Y."/>
            <person name="Lv Z."/>
            <person name="Lu X."/>
            <person name="Zhang F."/>
            <person name="Jiang W."/>
            <person name="Ma Y."/>
            <person name="Chen M."/>
            <person name="Hao X."/>
            <person name="Li L."/>
            <person name="Tang Y."/>
            <person name="Lv G."/>
            <person name="Zhou Y."/>
            <person name="Sun X."/>
            <person name="Brodelius P.E."/>
            <person name="Rose J.K.C."/>
            <person name="Tang K."/>
        </authorList>
    </citation>
    <scope>NUCLEOTIDE SEQUENCE [LARGE SCALE GENOMIC DNA]</scope>
    <source>
        <strain evidence="7">cv. Huhao1</strain>
        <tissue evidence="6">Leaf</tissue>
    </source>
</reference>
<dbReference type="SUPFAM" id="SSF54001">
    <property type="entry name" value="Cysteine proteinases"/>
    <property type="match status" value="1"/>
</dbReference>
<evidence type="ECO:0000256" key="1">
    <source>
        <dbReference type="ARBA" id="ARBA00005234"/>
    </source>
</evidence>
<accession>A0A2U1KWL7</accession>
<keyword evidence="3" id="KW-0378">Hydrolase</keyword>
<feature type="compositionally biased region" description="Basic and acidic residues" evidence="4">
    <location>
        <begin position="133"/>
        <end position="159"/>
    </location>
</feature>
<comment type="caution">
    <text evidence="6">The sequence shown here is derived from an EMBL/GenBank/DDBJ whole genome shotgun (WGS) entry which is preliminary data.</text>
</comment>
<feature type="region of interest" description="Disordered" evidence="4">
    <location>
        <begin position="1"/>
        <end position="195"/>
    </location>
</feature>
<dbReference type="STRING" id="35608.A0A2U1KWL7"/>
<dbReference type="OrthoDB" id="1749738at2759"/>
<feature type="compositionally biased region" description="Basic residues" evidence="4">
    <location>
        <begin position="8"/>
        <end position="18"/>
    </location>
</feature>
<dbReference type="Pfam" id="PF02902">
    <property type="entry name" value="Peptidase_C48"/>
    <property type="match status" value="1"/>
</dbReference>
<dbReference type="InterPro" id="IPR003653">
    <property type="entry name" value="Peptidase_C48_C"/>
</dbReference>
<evidence type="ECO:0000259" key="5">
    <source>
        <dbReference type="Pfam" id="PF02902"/>
    </source>
</evidence>
<comment type="similarity">
    <text evidence="1">Belongs to the peptidase C48 family.</text>
</comment>
<feature type="domain" description="Ubiquitin-like protease family profile" evidence="5">
    <location>
        <begin position="624"/>
        <end position="755"/>
    </location>
</feature>
<organism evidence="6 7">
    <name type="scientific">Artemisia annua</name>
    <name type="common">Sweet wormwood</name>
    <dbReference type="NCBI Taxonomy" id="35608"/>
    <lineage>
        <taxon>Eukaryota</taxon>
        <taxon>Viridiplantae</taxon>
        <taxon>Streptophyta</taxon>
        <taxon>Embryophyta</taxon>
        <taxon>Tracheophyta</taxon>
        <taxon>Spermatophyta</taxon>
        <taxon>Magnoliopsida</taxon>
        <taxon>eudicotyledons</taxon>
        <taxon>Gunneridae</taxon>
        <taxon>Pentapetalae</taxon>
        <taxon>asterids</taxon>
        <taxon>campanulids</taxon>
        <taxon>Asterales</taxon>
        <taxon>Asteraceae</taxon>
        <taxon>Asteroideae</taxon>
        <taxon>Anthemideae</taxon>
        <taxon>Artemisiinae</taxon>
        <taxon>Artemisia</taxon>
    </lineage>
</organism>
<evidence type="ECO:0000256" key="2">
    <source>
        <dbReference type="ARBA" id="ARBA00022670"/>
    </source>
</evidence>
<protein>
    <recommendedName>
        <fullName evidence="5">Ubiquitin-like protease family profile domain-containing protein</fullName>
    </recommendedName>
</protein>
<dbReference type="Gene3D" id="3.40.395.10">
    <property type="entry name" value="Adenoviral Proteinase, Chain A"/>
    <property type="match status" value="1"/>
</dbReference>
<evidence type="ECO:0000256" key="3">
    <source>
        <dbReference type="ARBA" id="ARBA00022801"/>
    </source>
</evidence>
<name>A0A2U1KWL7_ARTAN</name>
<proteinExistence type="inferred from homology"/>
<evidence type="ECO:0000313" key="7">
    <source>
        <dbReference type="Proteomes" id="UP000245207"/>
    </source>
</evidence>
<dbReference type="PANTHER" id="PTHR34835">
    <property type="entry name" value="OS07G0283600 PROTEIN-RELATED"/>
    <property type="match status" value="1"/>
</dbReference>
<dbReference type="GO" id="GO:0006508">
    <property type="term" value="P:proteolysis"/>
    <property type="evidence" value="ECO:0007669"/>
    <property type="project" value="UniProtKB-KW"/>
</dbReference>
<feature type="compositionally biased region" description="Basic residues" evidence="4">
    <location>
        <begin position="76"/>
        <end position="89"/>
    </location>
</feature>
<feature type="compositionally biased region" description="Low complexity" evidence="4">
    <location>
        <begin position="57"/>
        <end position="75"/>
    </location>
</feature>
<feature type="compositionally biased region" description="Acidic residues" evidence="4">
    <location>
        <begin position="106"/>
        <end position="132"/>
    </location>
</feature>
<feature type="compositionally biased region" description="Acidic residues" evidence="4">
    <location>
        <begin position="160"/>
        <end position="187"/>
    </location>
</feature>
<dbReference type="GO" id="GO:0008234">
    <property type="term" value="F:cysteine-type peptidase activity"/>
    <property type="evidence" value="ECO:0007669"/>
    <property type="project" value="InterPro"/>
</dbReference>
<evidence type="ECO:0000313" key="6">
    <source>
        <dbReference type="EMBL" id="PWA41151.1"/>
    </source>
</evidence>
<keyword evidence="2" id="KW-0645">Protease</keyword>
<evidence type="ECO:0000256" key="4">
    <source>
        <dbReference type="SAM" id="MobiDB-lite"/>
    </source>
</evidence>
<gene>
    <name evidence="6" type="ORF">CTI12_AA556140</name>
</gene>
<dbReference type="AlphaFoldDB" id="A0A2U1KWL7"/>
<dbReference type="InterPro" id="IPR038765">
    <property type="entry name" value="Papain-like_cys_pep_sf"/>
</dbReference>
<dbReference type="PANTHER" id="PTHR34835:SF90">
    <property type="entry name" value="AMINOTRANSFERASE-LIKE PLANT MOBILE DOMAIN-CONTAINING PROTEIN"/>
    <property type="match status" value="1"/>
</dbReference>
<feature type="compositionally biased region" description="Basic and acidic residues" evidence="4">
    <location>
        <begin position="90"/>
        <end position="105"/>
    </location>
</feature>
<dbReference type="Proteomes" id="UP000245207">
    <property type="component" value="Unassembled WGS sequence"/>
</dbReference>
<dbReference type="EMBL" id="PKPP01013272">
    <property type="protein sequence ID" value="PWA41151.1"/>
    <property type="molecule type" value="Genomic_DNA"/>
</dbReference>
<feature type="compositionally biased region" description="Low complexity" evidence="4">
    <location>
        <begin position="31"/>
        <end position="42"/>
    </location>
</feature>
<sequence>MEEEKPKGRSKTFAHKPKEKITNESSKKAKTSTSKSNVVKAQPQPPPVKQKPRPRVVVKSLPQSPPVKQKPQPRVVVKKKPKSKLVVKRFRSEDDNKEDESKNESEGGESEEESDKESESKDDSEEDESDDGEHDKESESKDKSKRGESEEGEGDKESDSGEESDDDKESENNDESSEGEGSEEEASVEVKSENVLKPKERTVKAQEKVFKPKKVLKLKKESVVKIEEKVSKKLKTVPASLFSTIHDARVDMKSFLEDIGFSSLHGVNIEKLPSHMAGFVVANFNRETYELSLEKGKILVTPEKIHEILGVPLGGTSFFELPERSIEDPFVQLWLKQFYPKKYNKIRASDVAGKLITATQVDFMFKVNFLTLFANVMARAHTMKALVDLTIVRRISEDTIIANIDLCDYIYHCLKYSEIPNMPSGFYNGALCFLILLYFDSIKFEGLPIIRCRPAIQNRNSSLMNQRQKLEIEREEIDDGSNDRGKKYDDGAKKDVGVDKVVSENVDVASKYVGAKKDGDNVEEKIIEPDEFLNWPRVVQPVNTDFPQTPERVVTRSSPKKRIIKPSSYLSSPYENKPTKVIALLKRIEFELGNSLFAMQEAMVQATIGKGEQWDIFSAEISAHLKNVDASKFHAEIELAFFPIQVSGHFYVVVFNIKKSVTSMIILDNSPQSYAANYKDACDLLKEFFARFLLEHTHPKSDNVMNVRGRVLHPKWKTNNNHVDCGVFAMIHMESYVGETVKNWDVGLCQESDMQVSLLRRMRFKIATKILLHELNLHSPKMYDLAFKFQEIHEQTRISIIVNAIKNRADRDPEKVVHKDVLKPDK</sequence>
<keyword evidence="7" id="KW-1185">Reference proteome</keyword>